<dbReference type="PANTHER" id="PTHR43133">
    <property type="entry name" value="RNA POLYMERASE ECF-TYPE SIGMA FACTO"/>
    <property type="match status" value="1"/>
</dbReference>
<organism evidence="7 8">
    <name type="scientific">Nonomuraea soli</name>
    <dbReference type="NCBI Taxonomy" id="1032476"/>
    <lineage>
        <taxon>Bacteria</taxon>
        <taxon>Bacillati</taxon>
        <taxon>Actinomycetota</taxon>
        <taxon>Actinomycetes</taxon>
        <taxon>Streptosporangiales</taxon>
        <taxon>Streptosporangiaceae</taxon>
        <taxon>Nonomuraea</taxon>
    </lineage>
</organism>
<dbReference type="GO" id="GO:0016987">
    <property type="term" value="F:sigma factor activity"/>
    <property type="evidence" value="ECO:0007669"/>
    <property type="project" value="UniProtKB-KW"/>
</dbReference>
<dbReference type="SUPFAM" id="SSF88946">
    <property type="entry name" value="Sigma2 domain of RNA polymerase sigma factors"/>
    <property type="match status" value="1"/>
</dbReference>
<evidence type="ECO:0000313" key="7">
    <source>
        <dbReference type="EMBL" id="MBA2890354.1"/>
    </source>
</evidence>
<dbReference type="Gene3D" id="1.10.10.10">
    <property type="entry name" value="Winged helix-like DNA-binding domain superfamily/Winged helix DNA-binding domain"/>
    <property type="match status" value="1"/>
</dbReference>
<evidence type="ECO:0000256" key="3">
    <source>
        <dbReference type="ARBA" id="ARBA00023082"/>
    </source>
</evidence>
<dbReference type="Gene3D" id="1.10.1740.10">
    <property type="match status" value="1"/>
</dbReference>
<dbReference type="SUPFAM" id="SSF88659">
    <property type="entry name" value="Sigma3 and sigma4 domains of RNA polymerase sigma factors"/>
    <property type="match status" value="1"/>
</dbReference>
<dbReference type="GO" id="GO:0003677">
    <property type="term" value="F:DNA binding"/>
    <property type="evidence" value="ECO:0007669"/>
    <property type="project" value="UniProtKB-KW"/>
</dbReference>
<dbReference type="InterPro" id="IPR039425">
    <property type="entry name" value="RNA_pol_sigma-70-like"/>
</dbReference>
<keyword evidence="3" id="KW-0731">Sigma factor</keyword>
<dbReference type="NCBIfam" id="TIGR02937">
    <property type="entry name" value="sigma70-ECF"/>
    <property type="match status" value="1"/>
</dbReference>
<comment type="caution">
    <text evidence="7">The sequence shown here is derived from an EMBL/GenBank/DDBJ whole genome shotgun (WGS) entry which is preliminary data.</text>
</comment>
<evidence type="ECO:0000259" key="6">
    <source>
        <dbReference type="Pfam" id="PF08281"/>
    </source>
</evidence>
<sequence>MDPDRDERFRVFVVERSGALFSTAFLLTGERQAAEDLVQSALAGTLARLEGLRDTAAIEGYVRRAMYHEQVSRWRRPRGRVVYTDSVPERAQRGHDEASDLRLVMRSALGRLTRRQRTILVLRYFEDLPEGAIAGMLGISVGAVRSQIHRSLERLKKVAPELRSMREPA</sequence>
<dbReference type="AlphaFoldDB" id="A0A7W0CG23"/>
<dbReference type="InterPro" id="IPR013249">
    <property type="entry name" value="RNA_pol_sigma70_r4_t2"/>
</dbReference>
<dbReference type="PANTHER" id="PTHR43133:SF50">
    <property type="entry name" value="ECF RNA POLYMERASE SIGMA FACTOR SIGM"/>
    <property type="match status" value="1"/>
</dbReference>
<dbReference type="Pfam" id="PF08281">
    <property type="entry name" value="Sigma70_r4_2"/>
    <property type="match status" value="1"/>
</dbReference>
<dbReference type="InterPro" id="IPR036388">
    <property type="entry name" value="WH-like_DNA-bd_sf"/>
</dbReference>
<dbReference type="InterPro" id="IPR013325">
    <property type="entry name" value="RNA_pol_sigma_r2"/>
</dbReference>
<keyword evidence="8" id="KW-1185">Reference proteome</keyword>
<reference evidence="7 8" key="1">
    <citation type="submission" date="2020-07" db="EMBL/GenBank/DDBJ databases">
        <title>Genomic Encyclopedia of Type Strains, Phase IV (KMG-IV): sequencing the most valuable type-strain genomes for metagenomic binning, comparative biology and taxonomic classification.</title>
        <authorList>
            <person name="Goeker M."/>
        </authorList>
    </citation>
    <scope>NUCLEOTIDE SEQUENCE [LARGE SCALE GENOMIC DNA]</scope>
    <source>
        <strain evidence="7 8">DSM 45533</strain>
    </source>
</reference>
<accession>A0A7W0CG23</accession>
<dbReference type="NCBIfam" id="TIGR02983">
    <property type="entry name" value="SigE-fam_strep"/>
    <property type="match status" value="1"/>
</dbReference>
<keyword evidence="2" id="KW-0805">Transcription regulation</keyword>
<protein>
    <submittedName>
        <fullName evidence="7">RNA polymerase sigma-70 factor (Sigma-E family)</fullName>
    </submittedName>
</protein>
<dbReference type="InterPro" id="IPR014284">
    <property type="entry name" value="RNA_pol_sigma-70_dom"/>
</dbReference>
<dbReference type="RefSeq" id="WP_181609183.1">
    <property type="nucleotide sequence ID" value="NZ_BAABAM010000006.1"/>
</dbReference>
<name>A0A7W0CG23_9ACTN</name>
<dbReference type="Proteomes" id="UP000530928">
    <property type="component" value="Unassembled WGS sequence"/>
</dbReference>
<gene>
    <name evidence="7" type="ORF">HNR30_001695</name>
</gene>
<evidence type="ECO:0000256" key="5">
    <source>
        <dbReference type="ARBA" id="ARBA00023163"/>
    </source>
</evidence>
<keyword evidence="5" id="KW-0804">Transcription</keyword>
<dbReference type="CDD" id="cd06171">
    <property type="entry name" value="Sigma70_r4"/>
    <property type="match status" value="1"/>
</dbReference>
<evidence type="ECO:0000313" key="8">
    <source>
        <dbReference type="Proteomes" id="UP000530928"/>
    </source>
</evidence>
<dbReference type="InterPro" id="IPR014325">
    <property type="entry name" value="RNA_pol_sigma-E_actinobac"/>
</dbReference>
<comment type="similarity">
    <text evidence="1">Belongs to the sigma-70 factor family. ECF subfamily.</text>
</comment>
<dbReference type="GO" id="GO:0006352">
    <property type="term" value="P:DNA-templated transcription initiation"/>
    <property type="evidence" value="ECO:0007669"/>
    <property type="project" value="InterPro"/>
</dbReference>
<proteinExistence type="inferred from homology"/>
<dbReference type="EMBL" id="JACDUR010000002">
    <property type="protein sequence ID" value="MBA2890354.1"/>
    <property type="molecule type" value="Genomic_DNA"/>
</dbReference>
<evidence type="ECO:0000256" key="1">
    <source>
        <dbReference type="ARBA" id="ARBA00010641"/>
    </source>
</evidence>
<dbReference type="InterPro" id="IPR013324">
    <property type="entry name" value="RNA_pol_sigma_r3/r4-like"/>
</dbReference>
<evidence type="ECO:0000256" key="2">
    <source>
        <dbReference type="ARBA" id="ARBA00023015"/>
    </source>
</evidence>
<evidence type="ECO:0000256" key="4">
    <source>
        <dbReference type="ARBA" id="ARBA00023125"/>
    </source>
</evidence>
<feature type="domain" description="RNA polymerase sigma factor 70 region 4 type 2" evidence="6">
    <location>
        <begin position="105"/>
        <end position="155"/>
    </location>
</feature>
<keyword evidence="4" id="KW-0238">DNA-binding</keyword>